<dbReference type="GO" id="GO:0000149">
    <property type="term" value="F:SNARE binding"/>
    <property type="evidence" value="ECO:0007669"/>
    <property type="project" value="TreeGrafter"/>
</dbReference>
<evidence type="ECO:0000256" key="8">
    <source>
        <dbReference type="SAM" id="MobiDB-lite"/>
    </source>
</evidence>
<reference evidence="10" key="2">
    <citation type="submission" date="2025-08" db="UniProtKB">
        <authorList>
            <consortium name="Ensembl"/>
        </authorList>
    </citation>
    <scope>IDENTIFICATION</scope>
</reference>
<keyword evidence="3" id="KW-0813">Transport</keyword>
<organism evidence="10 11">
    <name type="scientific">Peromyscus maniculatus bairdii</name>
    <name type="common">Prairie deer mouse</name>
    <dbReference type="NCBI Taxonomy" id="230844"/>
    <lineage>
        <taxon>Eukaryota</taxon>
        <taxon>Metazoa</taxon>
        <taxon>Chordata</taxon>
        <taxon>Craniata</taxon>
        <taxon>Vertebrata</taxon>
        <taxon>Euteleostomi</taxon>
        <taxon>Mammalia</taxon>
        <taxon>Eutheria</taxon>
        <taxon>Euarchontoglires</taxon>
        <taxon>Glires</taxon>
        <taxon>Rodentia</taxon>
        <taxon>Myomorpha</taxon>
        <taxon>Muroidea</taxon>
        <taxon>Cricetidae</taxon>
        <taxon>Neotominae</taxon>
        <taxon>Peromyscus</taxon>
    </lineage>
</organism>
<keyword evidence="5" id="KW-1133">Transmembrane helix</keyword>
<dbReference type="PANTHER" id="PTHR19957:SF3">
    <property type="entry name" value="SYNTAXIN-5"/>
    <property type="match status" value="1"/>
</dbReference>
<protein>
    <submittedName>
        <fullName evidence="10">Syntaxin 5A</fullName>
    </submittedName>
</protein>
<dbReference type="InterPro" id="IPR010989">
    <property type="entry name" value="SNARE"/>
</dbReference>
<dbReference type="GO" id="GO:0048278">
    <property type="term" value="P:vesicle docking"/>
    <property type="evidence" value="ECO:0007669"/>
    <property type="project" value="TreeGrafter"/>
</dbReference>
<reference evidence="10 11" key="1">
    <citation type="submission" date="2018-10" db="EMBL/GenBank/DDBJ databases">
        <title>Improved assembly of the deer mouse Peromyscus maniculatus genome.</title>
        <authorList>
            <person name="Lassance J.-M."/>
            <person name="Hoekstra H.E."/>
        </authorList>
    </citation>
    <scope>NUCLEOTIDE SEQUENCE [LARGE SCALE GENOMIC DNA]</scope>
</reference>
<dbReference type="PROSITE" id="PS50192">
    <property type="entry name" value="T_SNARE"/>
    <property type="match status" value="1"/>
</dbReference>
<dbReference type="GO" id="GO:1903358">
    <property type="term" value="P:regulation of Golgi organization"/>
    <property type="evidence" value="ECO:0007669"/>
    <property type="project" value="Ensembl"/>
</dbReference>
<dbReference type="GO" id="GO:0031201">
    <property type="term" value="C:SNARE complex"/>
    <property type="evidence" value="ECO:0007669"/>
    <property type="project" value="TreeGrafter"/>
</dbReference>
<dbReference type="GO" id="GO:0045732">
    <property type="term" value="P:positive regulation of protein catabolic process"/>
    <property type="evidence" value="ECO:0007669"/>
    <property type="project" value="Ensembl"/>
</dbReference>
<dbReference type="GO" id="GO:0034498">
    <property type="term" value="P:early endosome to Golgi transport"/>
    <property type="evidence" value="ECO:0007669"/>
    <property type="project" value="Ensembl"/>
</dbReference>
<dbReference type="AlphaFoldDB" id="A0A8C8W308"/>
<proteinExistence type="inferred from homology"/>
<dbReference type="InterPro" id="IPR021538">
    <property type="entry name" value="Syntaxin-5_N"/>
</dbReference>
<sequence length="436" mass="48294">MIPRKRYGSKNTDQGVYLGLSKTQVLSPETAISSSSSDIAPLPTPVALVPSPPDTMSCRDRTQEFLSACKSLQSRQNGIQTNKPALRAARQRSEFTLMAKRIGKDLSNTFAKLEKLTILAKRKSLFDDKAVEIEELTYIIKQDINSLNKQIAQLQDFVRAKGSQSGRHLQTHSNTIVVSLQSKLASMSNDFKSVLEVRTENLKQQRNRREQFSRAPVSALPLAPNHLGGGPIVLGAESRASRDVAIDMMDARTSQQLQLIDEQDSYIQSRADTMQNIESTIVELGSIFQQLAHMVKEQEETIQSVLLSWLFPGSMRTCLEPSWMLRPPIQRSSSTSSQSPPIGGSWSKSSSSSSSSSSSLWSSLPEPSFTLRHSMEGLGPSWEGRWPLLPLSLCRVVGRKAISLELLRMASVPDSPPLSLATLALETHWFCIWTLL</sequence>
<dbReference type="GO" id="GO:0090166">
    <property type="term" value="P:Golgi disassembly"/>
    <property type="evidence" value="ECO:0007669"/>
    <property type="project" value="Ensembl"/>
</dbReference>
<dbReference type="GO" id="GO:0005829">
    <property type="term" value="C:cytosol"/>
    <property type="evidence" value="ECO:0007669"/>
    <property type="project" value="GOC"/>
</dbReference>
<evidence type="ECO:0000256" key="5">
    <source>
        <dbReference type="ARBA" id="ARBA00022989"/>
    </source>
</evidence>
<dbReference type="InterPro" id="IPR000727">
    <property type="entry name" value="T_SNARE_dom"/>
</dbReference>
<dbReference type="FunFam" id="1.20.58.70:FF:000005">
    <property type="entry name" value="syntaxin-5 isoform X1"/>
    <property type="match status" value="1"/>
</dbReference>
<evidence type="ECO:0000256" key="1">
    <source>
        <dbReference type="ARBA" id="ARBA00004211"/>
    </source>
</evidence>
<dbReference type="GeneTree" id="ENSGT01000000214440"/>
<dbReference type="InterPro" id="IPR045242">
    <property type="entry name" value="Syntaxin"/>
</dbReference>
<dbReference type="GO" id="GO:0006886">
    <property type="term" value="P:intracellular protein transport"/>
    <property type="evidence" value="ECO:0007669"/>
    <property type="project" value="TreeGrafter"/>
</dbReference>
<evidence type="ECO:0000256" key="3">
    <source>
        <dbReference type="ARBA" id="ARBA00022448"/>
    </source>
</evidence>
<dbReference type="Gene3D" id="1.20.58.70">
    <property type="match status" value="1"/>
</dbReference>
<accession>A0A8C8W308</accession>
<keyword evidence="11" id="KW-1185">Reference proteome</keyword>
<evidence type="ECO:0000256" key="4">
    <source>
        <dbReference type="ARBA" id="ARBA00022692"/>
    </source>
</evidence>
<keyword evidence="6" id="KW-0175">Coiled coil</keyword>
<evidence type="ECO:0000256" key="6">
    <source>
        <dbReference type="ARBA" id="ARBA00023054"/>
    </source>
</evidence>
<feature type="region of interest" description="Disordered" evidence="8">
    <location>
        <begin position="329"/>
        <end position="358"/>
    </location>
</feature>
<dbReference type="GO" id="GO:0005484">
    <property type="term" value="F:SNAP receptor activity"/>
    <property type="evidence" value="ECO:0007669"/>
    <property type="project" value="Ensembl"/>
</dbReference>
<name>A0A8C8W308_PERMB</name>
<dbReference type="Pfam" id="PF11416">
    <property type="entry name" value="Syntaxin-5_N"/>
    <property type="match status" value="1"/>
</dbReference>
<evidence type="ECO:0000256" key="7">
    <source>
        <dbReference type="ARBA" id="ARBA00023136"/>
    </source>
</evidence>
<dbReference type="GO" id="GO:0006906">
    <property type="term" value="P:vesicle fusion"/>
    <property type="evidence" value="ECO:0007669"/>
    <property type="project" value="TreeGrafter"/>
</dbReference>
<dbReference type="PANTHER" id="PTHR19957">
    <property type="entry name" value="SYNTAXIN"/>
    <property type="match status" value="1"/>
</dbReference>
<dbReference type="Ensembl" id="ENSPEMT00000034727.1">
    <property type="protein sequence ID" value="ENSPEMP00000033083.1"/>
    <property type="gene ID" value="ENSPEMG00000017791.2"/>
</dbReference>
<dbReference type="Proteomes" id="UP000694547">
    <property type="component" value="Chromosome 1"/>
</dbReference>
<dbReference type="GO" id="GO:0006888">
    <property type="term" value="P:endoplasmic reticulum to Golgi vesicle-mediated transport"/>
    <property type="evidence" value="ECO:0007669"/>
    <property type="project" value="TreeGrafter"/>
</dbReference>
<evidence type="ECO:0000256" key="2">
    <source>
        <dbReference type="ARBA" id="ARBA00009063"/>
    </source>
</evidence>
<reference evidence="10" key="3">
    <citation type="submission" date="2025-09" db="UniProtKB">
        <authorList>
            <consortium name="Ensembl"/>
        </authorList>
    </citation>
    <scope>IDENTIFICATION</scope>
</reference>
<feature type="domain" description="T-SNARE coiled-coil homology" evidence="9">
    <location>
        <begin position="264"/>
        <end position="305"/>
    </location>
</feature>
<dbReference type="GO" id="GO:0000139">
    <property type="term" value="C:Golgi membrane"/>
    <property type="evidence" value="ECO:0007669"/>
    <property type="project" value="TreeGrafter"/>
</dbReference>
<comment type="similarity">
    <text evidence="2">Belongs to the syntaxin family.</text>
</comment>
<dbReference type="SUPFAM" id="SSF47661">
    <property type="entry name" value="t-snare proteins"/>
    <property type="match status" value="1"/>
</dbReference>
<keyword evidence="4" id="KW-0812">Transmembrane</keyword>
<comment type="subcellular location">
    <subcellularLocation>
        <location evidence="1">Membrane</location>
        <topology evidence="1">Single-pass type IV membrane protein</topology>
    </subcellularLocation>
</comment>
<dbReference type="GO" id="GO:0031982">
    <property type="term" value="C:vesicle"/>
    <property type="evidence" value="ECO:0007669"/>
    <property type="project" value="Ensembl"/>
</dbReference>
<keyword evidence="7" id="KW-0472">Membrane</keyword>
<evidence type="ECO:0000313" key="11">
    <source>
        <dbReference type="Proteomes" id="UP000694547"/>
    </source>
</evidence>
<evidence type="ECO:0000259" key="9">
    <source>
        <dbReference type="PROSITE" id="PS50192"/>
    </source>
</evidence>
<gene>
    <name evidence="10" type="primary">Stx5</name>
</gene>
<evidence type="ECO:0000313" key="10">
    <source>
        <dbReference type="Ensembl" id="ENSPEMP00000033083.1"/>
    </source>
</evidence>